<dbReference type="OrthoDB" id="8769632at2"/>
<dbReference type="InterPro" id="IPR029044">
    <property type="entry name" value="Nucleotide-diphossugar_trans"/>
</dbReference>
<organism evidence="1 2">
    <name type="scientific">Polynucleobacter cosmopolitanus</name>
    <dbReference type="NCBI Taxonomy" id="351345"/>
    <lineage>
        <taxon>Bacteria</taxon>
        <taxon>Pseudomonadati</taxon>
        <taxon>Pseudomonadota</taxon>
        <taxon>Betaproteobacteria</taxon>
        <taxon>Burkholderiales</taxon>
        <taxon>Burkholderiaceae</taxon>
        <taxon>Polynucleobacter</taxon>
    </lineage>
</organism>
<comment type="caution">
    <text evidence="1">The sequence shown here is derived from an EMBL/GenBank/DDBJ whole genome shotgun (WGS) entry which is preliminary data.</text>
</comment>
<name>A0A229FU53_9BURK</name>
<evidence type="ECO:0008006" key="3">
    <source>
        <dbReference type="Google" id="ProtNLM"/>
    </source>
</evidence>
<proteinExistence type="predicted"/>
<sequence>MKNSITIHLICATRCSPEEFWTNTPLGISISRMKFDKRLNFLIHFNNNIGLPTLYNKSIHSANNNSYLVFIHDDVWVDDYFLVDRVIDGLNTFDIIGVAGSLVRRDFQPAWIFPDGSFTPDSEDNLSGAVAHGEGPFGQVNFFGVSPKNVLLLDGVFLALKKETALLSQVFFDEQFDFNFYDLDFCRTAETKGLKLGTWPIALTHQSSGVFGNPSWKNAYQMYLRKWGS</sequence>
<evidence type="ECO:0000313" key="1">
    <source>
        <dbReference type="EMBL" id="OXL15525.1"/>
    </source>
</evidence>
<dbReference type="EMBL" id="NJGG01000001">
    <property type="protein sequence ID" value="OXL15525.1"/>
    <property type="molecule type" value="Genomic_DNA"/>
</dbReference>
<accession>A0A229FU53</accession>
<dbReference type="RefSeq" id="WP_089514564.1">
    <property type="nucleotide sequence ID" value="NZ_NJGG01000001.1"/>
</dbReference>
<keyword evidence="2" id="KW-1185">Reference proteome</keyword>
<protein>
    <recommendedName>
        <fullName evidence="3">Glycosyltransferase like family protein</fullName>
    </recommendedName>
</protein>
<evidence type="ECO:0000313" key="2">
    <source>
        <dbReference type="Proteomes" id="UP000215188"/>
    </source>
</evidence>
<reference evidence="1 2" key="1">
    <citation type="submission" date="2017-06" db="EMBL/GenBank/DDBJ databases">
        <title>Reclassification of a Polynucleobacter cosmopolitanus strain isolated from tropical Lake Victoria as Polynucleobacter victoriensis comb. nov.</title>
        <authorList>
            <person name="Hahn M.W."/>
        </authorList>
    </citation>
    <scope>NUCLEOTIDE SEQUENCE [LARGE SCALE GENOMIC DNA]</scope>
    <source>
        <strain evidence="1 2">MWH-MoIso2</strain>
    </source>
</reference>
<dbReference type="Proteomes" id="UP000215188">
    <property type="component" value="Unassembled WGS sequence"/>
</dbReference>
<gene>
    <name evidence="1" type="ORF">AOC33_00025</name>
</gene>
<dbReference type="SUPFAM" id="SSF53448">
    <property type="entry name" value="Nucleotide-diphospho-sugar transferases"/>
    <property type="match status" value="1"/>
</dbReference>
<dbReference type="AlphaFoldDB" id="A0A229FU53"/>
<dbReference type="Gene3D" id="3.90.550.10">
    <property type="entry name" value="Spore Coat Polysaccharide Biosynthesis Protein SpsA, Chain A"/>
    <property type="match status" value="1"/>
</dbReference>